<name>A0A5P9XTN4_ACITH</name>
<evidence type="ECO:0000313" key="2">
    <source>
        <dbReference type="Proteomes" id="UP000363590"/>
    </source>
</evidence>
<dbReference type="AlphaFoldDB" id="A0A5P9XTN4"/>
<protein>
    <submittedName>
        <fullName evidence="1">Uncharacterized protein</fullName>
    </submittedName>
</protein>
<gene>
    <name evidence="1" type="ORF">GCD22_03044</name>
</gene>
<organism evidence="1 2">
    <name type="scientific">Acidithiobacillus thiooxidans ATCC 19377</name>
    <dbReference type="NCBI Taxonomy" id="637390"/>
    <lineage>
        <taxon>Bacteria</taxon>
        <taxon>Pseudomonadati</taxon>
        <taxon>Pseudomonadota</taxon>
        <taxon>Acidithiobacillia</taxon>
        <taxon>Acidithiobacillales</taxon>
        <taxon>Acidithiobacillaceae</taxon>
        <taxon>Acidithiobacillus</taxon>
    </lineage>
</organism>
<sequence length="303" mass="33249">MTNYQDLAGYRKCVQRTRAAWPLFLQRRESMLSAQERFGKVAEKAAENIVGALLTSVLDWQERDLNWQLGRADLVVTHNFTKYLIVEAKRPGSLSNRTAIDNALAQAIRYAHEQHVKQVAVCDGILFFAADIVDGGSRPRVTLNLAQEEPPIDELWWVSMDGVHRPCEALADLSLLGQIGAALSADEAVDAGQDVLLHPKYQIPARCFAYVGNPSKTSTWKLPYLLADGSTDLKRLPKAIQSLSSNYRGAKVGGIPDEAIPDVFRRLAGAARAEGKMPASGVKVAPVYQMLADILQQIELAGV</sequence>
<dbReference type="KEGG" id="atx:GCD22_03044"/>
<reference evidence="1 2" key="1">
    <citation type="submission" date="2019-10" db="EMBL/GenBank/DDBJ databases">
        <authorList>
            <person name="Wang R."/>
        </authorList>
    </citation>
    <scope>NUCLEOTIDE SEQUENCE [LARGE SCALE GENOMIC DNA]</scope>
    <source>
        <strain evidence="1 2">ATCC 19377</strain>
    </source>
</reference>
<dbReference type="EMBL" id="CP045571">
    <property type="protein sequence ID" value="QFX97162.1"/>
    <property type="molecule type" value="Genomic_DNA"/>
</dbReference>
<accession>A0A5P9XTN4</accession>
<proteinExistence type="predicted"/>
<dbReference type="GeneID" id="60697270"/>
<dbReference type="Proteomes" id="UP000363590">
    <property type="component" value="Chromosome"/>
</dbReference>
<evidence type="ECO:0000313" key="1">
    <source>
        <dbReference type="EMBL" id="QFX97162.1"/>
    </source>
</evidence>
<dbReference type="RefSeq" id="WP_031572202.1">
    <property type="nucleotide sequence ID" value="NZ_CP045571.1"/>
</dbReference>